<dbReference type="EMBL" id="BGZK01000076">
    <property type="protein sequence ID" value="GBP16089.1"/>
    <property type="molecule type" value="Genomic_DNA"/>
</dbReference>
<feature type="region of interest" description="Disordered" evidence="1">
    <location>
        <begin position="130"/>
        <end position="157"/>
    </location>
</feature>
<protein>
    <submittedName>
        <fullName evidence="2">Uncharacterized protein</fullName>
    </submittedName>
</protein>
<feature type="compositionally biased region" description="Polar residues" evidence="1">
    <location>
        <begin position="73"/>
        <end position="89"/>
    </location>
</feature>
<evidence type="ECO:0000313" key="3">
    <source>
        <dbReference type="Proteomes" id="UP000299102"/>
    </source>
</evidence>
<dbReference type="AlphaFoldDB" id="A0A4C1TQ48"/>
<proteinExistence type="predicted"/>
<organism evidence="2 3">
    <name type="scientific">Eumeta variegata</name>
    <name type="common">Bagworm moth</name>
    <name type="synonym">Eumeta japonica</name>
    <dbReference type="NCBI Taxonomy" id="151549"/>
    <lineage>
        <taxon>Eukaryota</taxon>
        <taxon>Metazoa</taxon>
        <taxon>Ecdysozoa</taxon>
        <taxon>Arthropoda</taxon>
        <taxon>Hexapoda</taxon>
        <taxon>Insecta</taxon>
        <taxon>Pterygota</taxon>
        <taxon>Neoptera</taxon>
        <taxon>Endopterygota</taxon>
        <taxon>Lepidoptera</taxon>
        <taxon>Glossata</taxon>
        <taxon>Ditrysia</taxon>
        <taxon>Tineoidea</taxon>
        <taxon>Psychidae</taxon>
        <taxon>Oiketicinae</taxon>
        <taxon>Eumeta</taxon>
    </lineage>
</organism>
<feature type="region of interest" description="Disordered" evidence="1">
    <location>
        <begin position="73"/>
        <end position="111"/>
    </location>
</feature>
<name>A0A4C1TQ48_EUMVA</name>
<gene>
    <name evidence="2" type="ORF">EVAR_94427_1</name>
</gene>
<evidence type="ECO:0000256" key="1">
    <source>
        <dbReference type="SAM" id="MobiDB-lite"/>
    </source>
</evidence>
<reference evidence="2 3" key="1">
    <citation type="journal article" date="2019" name="Commun. Biol.">
        <title>The bagworm genome reveals a unique fibroin gene that provides high tensile strength.</title>
        <authorList>
            <person name="Kono N."/>
            <person name="Nakamura H."/>
            <person name="Ohtoshi R."/>
            <person name="Tomita M."/>
            <person name="Numata K."/>
            <person name="Arakawa K."/>
        </authorList>
    </citation>
    <scope>NUCLEOTIDE SEQUENCE [LARGE SCALE GENOMIC DNA]</scope>
</reference>
<feature type="compositionally biased region" description="Basic residues" evidence="1">
    <location>
        <begin position="140"/>
        <end position="149"/>
    </location>
</feature>
<dbReference type="Proteomes" id="UP000299102">
    <property type="component" value="Unassembled WGS sequence"/>
</dbReference>
<sequence length="245" mass="26685">MHNLLSDDYGNSVGYTRNKSAGGRARRGLWCQTNGLDFGQNGLIGELVLILLPRIAGLTVEPPQSEIETWEVASTQRDGRESLTSSPTAATCRRTARPVPRAPNSRGDVPRSVLGFYKQRDRHNCAAINSAKGRPEPVGRRRGSARRPATRSCSRNSAGPVHSTLVFYMDNVTGRGVRSSSAAHVASGAPQTFKYSPKGGAARVLFTHDVTRRPHGEALYLALLKGKRHTKLNDPARKYMKAVGR</sequence>
<keyword evidence="3" id="KW-1185">Reference proteome</keyword>
<accession>A0A4C1TQ48</accession>
<comment type="caution">
    <text evidence="2">The sequence shown here is derived from an EMBL/GenBank/DDBJ whole genome shotgun (WGS) entry which is preliminary data.</text>
</comment>
<evidence type="ECO:0000313" key="2">
    <source>
        <dbReference type="EMBL" id="GBP16089.1"/>
    </source>
</evidence>